<name>A0A1I0FCI0_9FIRM</name>
<keyword evidence="3" id="KW-1185">Reference proteome</keyword>
<keyword evidence="1" id="KW-0812">Transmembrane</keyword>
<sequence>MENQKPNSISKVHNLIIEKGLRFIPLGFILVAVIIKFFSFQIGSVELFYIGVHKFLSEIIFTQTRLEMLSTISVVLIGFNVTIMSVFGSSYSQAIIRISEENLSANFITYSKNSLVASFVFFIITMFFDAIPLEFFIFIYTTSFLTIIVEFIRFTAVVLKMYEVNIDSASDAVKIQEEERKELIGLLREIKDIYSIQNIQSNTDHYDKMKEAMKKEKKTAKKI</sequence>
<accession>A0A1I0FCI0</accession>
<protein>
    <submittedName>
        <fullName evidence="2">Uncharacterized protein</fullName>
    </submittedName>
</protein>
<dbReference type="Proteomes" id="UP000199568">
    <property type="component" value="Unassembled WGS sequence"/>
</dbReference>
<reference evidence="2 3" key="1">
    <citation type="submission" date="2016-10" db="EMBL/GenBank/DDBJ databases">
        <authorList>
            <person name="de Groot N.N."/>
        </authorList>
    </citation>
    <scope>NUCLEOTIDE SEQUENCE [LARGE SCALE GENOMIC DNA]</scope>
    <source>
        <strain evidence="2 3">DSM 18979</strain>
    </source>
</reference>
<evidence type="ECO:0000313" key="2">
    <source>
        <dbReference type="EMBL" id="SET55845.1"/>
    </source>
</evidence>
<dbReference type="EMBL" id="FOHU01000014">
    <property type="protein sequence ID" value="SET55845.1"/>
    <property type="molecule type" value="Genomic_DNA"/>
</dbReference>
<feature type="transmembrane region" description="Helical" evidence="1">
    <location>
        <begin position="70"/>
        <end position="92"/>
    </location>
</feature>
<keyword evidence="1" id="KW-0472">Membrane</keyword>
<evidence type="ECO:0000256" key="1">
    <source>
        <dbReference type="SAM" id="Phobius"/>
    </source>
</evidence>
<dbReference type="RefSeq" id="WP_090445233.1">
    <property type="nucleotide sequence ID" value="NZ_FOHU01000014.1"/>
</dbReference>
<gene>
    <name evidence="2" type="ORF">SAMN05660297_02759</name>
</gene>
<feature type="transmembrane region" description="Helical" evidence="1">
    <location>
        <begin position="137"/>
        <end position="159"/>
    </location>
</feature>
<keyword evidence="1" id="KW-1133">Transmembrane helix</keyword>
<dbReference type="STRING" id="426128.SAMN05660297_02759"/>
<proteinExistence type="predicted"/>
<dbReference type="AlphaFoldDB" id="A0A1I0FCI0"/>
<evidence type="ECO:0000313" key="3">
    <source>
        <dbReference type="Proteomes" id="UP000199568"/>
    </source>
</evidence>
<feature type="transmembrane region" description="Helical" evidence="1">
    <location>
        <begin position="21"/>
        <end position="50"/>
    </location>
</feature>
<organism evidence="2 3">
    <name type="scientific">Natronincola peptidivorans</name>
    <dbReference type="NCBI Taxonomy" id="426128"/>
    <lineage>
        <taxon>Bacteria</taxon>
        <taxon>Bacillati</taxon>
        <taxon>Bacillota</taxon>
        <taxon>Clostridia</taxon>
        <taxon>Peptostreptococcales</taxon>
        <taxon>Natronincolaceae</taxon>
        <taxon>Natronincola</taxon>
    </lineage>
</organism>
<feature type="transmembrane region" description="Helical" evidence="1">
    <location>
        <begin position="113"/>
        <end position="131"/>
    </location>
</feature>